<feature type="domain" description="Fatty acid desaturase" evidence="2">
    <location>
        <begin position="71"/>
        <end position="342"/>
    </location>
</feature>
<organism evidence="3 4">
    <name type="scientific">Nemorincola caseinilytica</name>
    <dbReference type="NCBI Taxonomy" id="2054315"/>
    <lineage>
        <taxon>Bacteria</taxon>
        <taxon>Pseudomonadati</taxon>
        <taxon>Bacteroidota</taxon>
        <taxon>Chitinophagia</taxon>
        <taxon>Chitinophagales</taxon>
        <taxon>Chitinophagaceae</taxon>
        <taxon>Nemorincola</taxon>
    </lineage>
</organism>
<dbReference type="PIRSF" id="PIRSF015921">
    <property type="entry name" value="FA_sphinglp_des"/>
    <property type="match status" value="1"/>
</dbReference>
<sequence length="364" mass="41739">MSKVNIVRFASKHGDGFYDTLKKNIDTFFKENNISPSGNASLRWKTVAMCALFFVPYIIIVTGLAASSVYLFFGMWALVGFGMIGVGCGVHHDSNHGSYSDNKTVNKVVGDIVNVVGGYDVTWRIQHNILHHTYTNIEGLDEDIDAGGLLRFSPNSKKHVLHRFQHIYGWFLYCLLTIQWVTYKDYRLLFIYEKKGLLKKEKISLNKALLELSIYKVIYFTYILVLPILYSGMPWQYVVAGFLLLHAIAGLGLSCIFQLAHVLESSEYPMPTDDRKMENSWAIHQMLNTANFSPRSKWMHWFVGGLNYQVEHHLFPHISHVHYPQISKIVRSTAEQYGVPYKVMPTFVNALGQHYKMLKKLGQE</sequence>
<dbReference type="InterPro" id="IPR005804">
    <property type="entry name" value="FA_desaturase_dom"/>
</dbReference>
<dbReference type="Pfam" id="PF00487">
    <property type="entry name" value="FA_desaturase"/>
    <property type="match status" value="1"/>
</dbReference>
<proteinExistence type="predicted"/>
<comment type="caution">
    <text evidence="3">The sequence shown here is derived from an EMBL/GenBank/DDBJ whole genome shotgun (WGS) entry which is preliminary data.</text>
</comment>
<name>A0ABP8NRN6_9BACT</name>
<protein>
    <submittedName>
        <fullName evidence="3">Acyl-CoA desaturase</fullName>
    </submittedName>
</protein>
<dbReference type="PANTHER" id="PTHR19353:SF19">
    <property type="entry name" value="DELTA(5) FATTY ACID DESATURASE C-RELATED"/>
    <property type="match status" value="1"/>
</dbReference>
<dbReference type="CDD" id="cd03506">
    <property type="entry name" value="Delta6-FADS-like"/>
    <property type="match status" value="1"/>
</dbReference>
<keyword evidence="1" id="KW-1133">Transmembrane helix</keyword>
<gene>
    <name evidence="3" type="ORF">GCM10023093_31020</name>
</gene>
<keyword evidence="1" id="KW-0812">Transmembrane</keyword>
<dbReference type="PANTHER" id="PTHR19353">
    <property type="entry name" value="FATTY ACID DESATURASE 2"/>
    <property type="match status" value="1"/>
</dbReference>
<dbReference type="Proteomes" id="UP001500067">
    <property type="component" value="Unassembled WGS sequence"/>
</dbReference>
<evidence type="ECO:0000313" key="3">
    <source>
        <dbReference type="EMBL" id="GAA4470194.1"/>
    </source>
</evidence>
<reference evidence="4" key="1">
    <citation type="journal article" date="2019" name="Int. J. Syst. Evol. Microbiol.">
        <title>The Global Catalogue of Microorganisms (GCM) 10K type strain sequencing project: providing services to taxonomists for standard genome sequencing and annotation.</title>
        <authorList>
            <consortium name="The Broad Institute Genomics Platform"/>
            <consortium name="The Broad Institute Genome Sequencing Center for Infectious Disease"/>
            <person name="Wu L."/>
            <person name="Ma J."/>
        </authorList>
    </citation>
    <scope>NUCLEOTIDE SEQUENCE [LARGE SCALE GENOMIC DNA]</scope>
    <source>
        <strain evidence="4">JCM 32105</strain>
    </source>
</reference>
<feature type="transmembrane region" description="Helical" evidence="1">
    <location>
        <begin position="167"/>
        <end position="183"/>
    </location>
</feature>
<keyword evidence="4" id="KW-1185">Reference proteome</keyword>
<feature type="transmembrane region" description="Helical" evidence="1">
    <location>
        <begin position="204"/>
        <end position="229"/>
    </location>
</feature>
<dbReference type="EMBL" id="BAABFA010000024">
    <property type="protein sequence ID" value="GAA4470194.1"/>
    <property type="molecule type" value="Genomic_DNA"/>
</dbReference>
<accession>A0ABP8NRN6</accession>
<dbReference type="InterPro" id="IPR012171">
    <property type="entry name" value="Fatty_acid_desaturase"/>
</dbReference>
<keyword evidence="1" id="KW-0472">Membrane</keyword>
<evidence type="ECO:0000259" key="2">
    <source>
        <dbReference type="Pfam" id="PF00487"/>
    </source>
</evidence>
<evidence type="ECO:0000256" key="1">
    <source>
        <dbReference type="SAM" id="Phobius"/>
    </source>
</evidence>
<feature type="transmembrane region" description="Helical" evidence="1">
    <location>
        <begin position="47"/>
        <end position="73"/>
    </location>
</feature>
<evidence type="ECO:0000313" key="4">
    <source>
        <dbReference type="Proteomes" id="UP001500067"/>
    </source>
</evidence>
<dbReference type="RefSeq" id="WP_345085331.1">
    <property type="nucleotide sequence ID" value="NZ_BAABFA010000024.1"/>
</dbReference>
<feature type="transmembrane region" description="Helical" evidence="1">
    <location>
        <begin position="235"/>
        <end position="260"/>
    </location>
</feature>